<dbReference type="RefSeq" id="WP_155308599.1">
    <property type="nucleotide sequence ID" value="NZ_AP021879.1"/>
</dbReference>
<feature type="domain" description="Rhodanese" evidence="7">
    <location>
        <begin position="478"/>
        <end position="562"/>
    </location>
</feature>
<dbReference type="PRINTS" id="PR00368">
    <property type="entry name" value="FADPNR"/>
</dbReference>
<dbReference type="SUPFAM" id="SSF55424">
    <property type="entry name" value="FAD/NAD-linked reductases, dimerisation (C-terminal) domain"/>
    <property type="match status" value="1"/>
</dbReference>
<sequence length="567" mass="61827">MAQNILIVGGVALGSKAACRFKRLEPESHVTIIDQDMYISYGGCGIPFYVSGDVSDVHDLRKTSFHMLRDEVFFKNCKDIDIMTETRAEKIDRENKLLHIRRKDGSTDTLAYDQLVLGTGSSPRRLPIPGVDLPMVYTAANLRDAEAIKEVVTKGQVERAVIIGGGFIGLEMAEALADMWEVETTVVEYCDQIMPGFVSSMFARMAQGQMEEHGVHFYVDEEVKAIEGTDTVTAVVTNKRRLEADLVIMSVGAVPNSDLARDAGLEIGKTGAILVDEHLRTTDPLIYAGGDCAQIPNLVTGQPAYFPLGSMANRQGRVIGTNLAGGNAKFKGAVGSFVVKTFEAALAGAGLSLSSALKAGFDAISVQVAQLDRAHFYPDKGMMYLELVVEKETRRILGIQGFGEQGDAVVGRINTVAAFLEDRPTVDRLSNVELAYSPPFSSAMDILNALGNTAENLLDGRYRPIDVDGFAEKWSSNGDGQCLVLDCRARQDGEPFAQKYPERWINIPQDELRQRFKEIPPGKKLILVCNTGVRSYEAQLNLKEMGLDDPVSVQGGMVTLNKCGLDL</sequence>
<dbReference type="SUPFAM" id="SSF52821">
    <property type="entry name" value="Rhodanese/Cell cycle control phosphatase"/>
    <property type="match status" value="1"/>
</dbReference>
<evidence type="ECO:0000256" key="1">
    <source>
        <dbReference type="ARBA" id="ARBA00001974"/>
    </source>
</evidence>
<evidence type="ECO:0000313" key="8">
    <source>
        <dbReference type="EMBL" id="BBO87106.1"/>
    </source>
</evidence>
<dbReference type="SUPFAM" id="SSF51905">
    <property type="entry name" value="FAD/NAD(P)-binding domain"/>
    <property type="match status" value="1"/>
</dbReference>
<keyword evidence="3" id="KW-0285">Flavoprotein</keyword>
<organism evidence="8 9">
    <name type="scientific">Desulfosarcina ovata subsp. ovata</name>
    <dbReference type="NCBI Taxonomy" id="2752305"/>
    <lineage>
        <taxon>Bacteria</taxon>
        <taxon>Pseudomonadati</taxon>
        <taxon>Thermodesulfobacteriota</taxon>
        <taxon>Desulfobacteria</taxon>
        <taxon>Desulfobacterales</taxon>
        <taxon>Desulfosarcinaceae</taxon>
        <taxon>Desulfosarcina</taxon>
    </lineage>
</organism>
<dbReference type="InterPro" id="IPR050260">
    <property type="entry name" value="FAD-bd_OxRdtase"/>
</dbReference>
<dbReference type="Pfam" id="PF00581">
    <property type="entry name" value="Rhodanese"/>
    <property type="match status" value="1"/>
</dbReference>
<name>A0A5K8A3V0_9BACT</name>
<dbReference type="PROSITE" id="PS50206">
    <property type="entry name" value="RHODANESE_3"/>
    <property type="match status" value="1"/>
</dbReference>
<dbReference type="InterPro" id="IPR036188">
    <property type="entry name" value="FAD/NAD-bd_sf"/>
</dbReference>
<dbReference type="Gene3D" id="3.50.50.60">
    <property type="entry name" value="FAD/NAD(P)-binding domain"/>
    <property type="match status" value="2"/>
</dbReference>
<dbReference type="InterPro" id="IPR023753">
    <property type="entry name" value="FAD/NAD-binding_dom"/>
</dbReference>
<reference evidence="8 9" key="1">
    <citation type="submission" date="2019-11" db="EMBL/GenBank/DDBJ databases">
        <title>Comparative genomics of hydrocarbon-degrading Desulfosarcina strains.</title>
        <authorList>
            <person name="Watanabe M."/>
            <person name="Kojima H."/>
            <person name="Fukui M."/>
        </authorList>
    </citation>
    <scope>NUCLEOTIDE SEQUENCE [LARGE SCALE GENOMIC DNA]</scope>
    <source>
        <strain evidence="9">oXyS1</strain>
    </source>
</reference>
<dbReference type="InterPro" id="IPR001763">
    <property type="entry name" value="Rhodanese-like_dom"/>
</dbReference>
<protein>
    <submittedName>
        <fullName evidence="8">Pyridine nucleotide-disulfide oxidoreductase</fullName>
    </submittedName>
</protein>
<dbReference type="Gene3D" id="3.40.250.10">
    <property type="entry name" value="Rhodanese-like domain"/>
    <property type="match status" value="1"/>
</dbReference>
<comment type="cofactor">
    <cofactor evidence="1">
        <name>FAD</name>
        <dbReference type="ChEBI" id="CHEBI:57692"/>
    </cofactor>
</comment>
<evidence type="ECO:0000256" key="4">
    <source>
        <dbReference type="ARBA" id="ARBA00022827"/>
    </source>
</evidence>
<keyword evidence="4" id="KW-0274">FAD</keyword>
<keyword evidence="6" id="KW-0676">Redox-active center</keyword>
<dbReference type="InterPro" id="IPR004099">
    <property type="entry name" value="Pyr_nucl-diS_OxRdtase_dimer"/>
</dbReference>
<dbReference type="SMART" id="SM00450">
    <property type="entry name" value="RHOD"/>
    <property type="match status" value="1"/>
</dbReference>
<dbReference type="Proteomes" id="UP000422108">
    <property type="component" value="Chromosome"/>
</dbReference>
<dbReference type="PANTHER" id="PTHR43429:SF1">
    <property type="entry name" value="NAD(P)H SULFUR OXIDOREDUCTASE (COA-DEPENDENT)"/>
    <property type="match status" value="1"/>
</dbReference>
<dbReference type="InterPro" id="IPR016156">
    <property type="entry name" value="FAD/NAD-linked_Rdtase_dimer_sf"/>
</dbReference>
<dbReference type="GO" id="GO:0016491">
    <property type="term" value="F:oxidoreductase activity"/>
    <property type="evidence" value="ECO:0007669"/>
    <property type="project" value="UniProtKB-KW"/>
</dbReference>
<dbReference type="InterPro" id="IPR036873">
    <property type="entry name" value="Rhodanese-like_dom_sf"/>
</dbReference>
<dbReference type="PRINTS" id="PR00411">
    <property type="entry name" value="PNDRDTASEI"/>
</dbReference>
<dbReference type="Pfam" id="PF02852">
    <property type="entry name" value="Pyr_redox_dim"/>
    <property type="match status" value="1"/>
</dbReference>
<dbReference type="Pfam" id="PF07992">
    <property type="entry name" value="Pyr_redox_2"/>
    <property type="match status" value="1"/>
</dbReference>
<dbReference type="CDD" id="cd00158">
    <property type="entry name" value="RHOD"/>
    <property type="match status" value="1"/>
</dbReference>
<keyword evidence="9" id="KW-1185">Reference proteome</keyword>
<dbReference type="PANTHER" id="PTHR43429">
    <property type="entry name" value="PYRIDINE NUCLEOTIDE-DISULFIDE OXIDOREDUCTASE DOMAIN-CONTAINING"/>
    <property type="match status" value="1"/>
</dbReference>
<evidence type="ECO:0000256" key="6">
    <source>
        <dbReference type="ARBA" id="ARBA00023284"/>
    </source>
</evidence>
<proteinExistence type="inferred from homology"/>
<gene>
    <name evidence="8" type="ORF">DSCOOX_02860</name>
</gene>
<comment type="similarity">
    <text evidence="2">Belongs to the class-III pyridine nucleotide-disulfide oxidoreductase family.</text>
</comment>
<evidence type="ECO:0000256" key="2">
    <source>
        <dbReference type="ARBA" id="ARBA00009130"/>
    </source>
</evidence>
<evidence type="ECO:0000256" key="5">
    <source>
        <dbReference type="ARBA" id="ARBA00023002"/>
    </source>
</evidence>
<dbReference type="EMBL" id="AP021879">
    <property type="protein sequence ID" value="BBO87106.1"/>
    <property type="molecule type" value="Genomic_DNA"/>
</dbReference>
<accession>A0A5K8A3V0</accession>
<keyword evidence="5" id="KW-0560">Oxidoreductase</keyword>
<evidence type="ECO:0000259" key="7">
    <source>
        <dbReference type="PROSITE" id="PS50206"/>
    </source>
</evidence>
<evidence type="ECO:0000313" key="9">
    <source>
        <dbReference type="Proteomes" id="UP000422108"/>
    </source>
</evidence>
<dbReference type="AlphaFoldDB" id="A0A5K8A3V0"/>
<evidence type="ECO:0000256" key="3">
    <source>
        <dbReference type="ARBA" id="ARBA00022630"/>
    </source>
</evidence>